<dbReference type="PANTHER" id="PTHR21330:SF1">
    <property type="entry name" value="E3 SUMO-PROTEIN LIGASE NSE2"/>
    <property type="match status" value="1"/>
</dbReference>
<evidence type="ECO:0000256" key="8">
    <source>
        <dbReference type="ARBA" id="ARBA00022833"/>
    </source>
</evidence>
<dbReference type="GO" id="GO:0000724">
    <property type="term" value="P:double-strand break repair via homologous recombination"/>
    <property type="evidence" value="ECO:0007669"/>
    <property type="project" value="InterPro"/>
</dbReference>
<comment type="subcellular location">
    <subcellularLocation>
        <location evidence="1">Nucleus</location>
    </subcellularLocation>
</comment>
<dbReference type="PANTHER" id="PTHR21330">
    <property type="entry name" value="E3 SUMO-PROTEIN LIGASE NSE2"/>
    <property type="match status" value="1"/>
</dbReference>
<evidence type="ECO:0000256" key="9">
    <source>
        <dbReference type="ARBA" id="ARBA00023242"/>
    </source>
</evidence>
<dbReference type="Proteomes" id="UP000703269">
    <property type="component" value="Unassembled WGS sequence"/>
</dbReference>
<feature type="compositionally biased region" description="Basic residues" evidence="12">
    <location>
        <begin position="44"/>
        <end position="53"/>
    </location>
</feature>
<keyword evidence="15" id="KW-1185">Reference proteome</keyword>
<dbReference type="PROSITE" id="PS51044">
    <property type="entry name" value="ZF_SP_RING"/>
    <property type="match status" value="1"/>
</dbReference>
<evidence type="ECO:0000313" key="14">
    <source>
        <dbReference type="EMBL" id="GJE98304.1"/>
    </source>
</evidence>
<protein>
    <submittedName>
        <fullName evidence="14">E3 SUMO-protein ligase NSE2 domain-containing protein</fullName>
    </submittedName>
</protein>
<dbReference type="GO" id="GO:0008270">
    <property type="term" value="F:zinc ion binding"/>
    <property type="evidence" value="ECO:0007669"/>
    <property type="project" value="UniProtKB-KW"/>
</dbReference>
<dbReference type="InterPro" id="IPR013083">
    <property type="entry name" value="Znf_RING/FYVE/PHD"/>
</dbReference>
<comment type="similarity">
    <text evidence="3">Belongs to the NSE2 family.</text>
</comment>
<evidence type="ECO:0000256" key="5">
    <source>
        <dbReference type="ARBA" id="ARBA00022723"/>
    </source>
</evidence>
<dbReference type="Gene3D" id="3.30.40.10">
    <property type="entry name" value="Zinc/RING finger domain, C3HC4 (zinc finger)"/>
    <property type="match status" value="1"/>
</dbReference>
<comment type="pathway">
    <text evidence="2">Protein modification; protein sumoylation.</text>
</comment>
<keyword evidence="9" id="KW-0539">Nucleus</keyword>
<accession>A0A9P3LL45</accession>
<dbReference type="GO" id="GO:0030915">
    <property type="term" value="C:Smc5-Smc6 complex"/>
    <property type="evidence" value="ECO:0007669"/>
    <property type="project" value="InterPro"/>
</dbReference>
<proteinExistence type="inferred from homology"/>
<dbReference type="EMBL" id="BPQB01000085">
    <property type="protein sequence ID" value="GJE98304.1"/>
    <property type="molecule type" value="Genomic_DNA"/>
</dbReference>
<dbReference type="AlphaFoldDB" id="A0A9P3LL45"/>
<comment type="caution">
    <text evidence="14">The sequence shown here is derived from an EMBL/GenBank/DDBJ whole genome shotgun (WGS) entry which is preliminary data.</text>
</comment>
<keyword evidence="8" id="KW-0862">Zinc</keyword>
<evidence type="ECO:0000256" key="2">
    <source>
        <dbReference type="ARBA" id="ARBA00004718"/>
    </source>
</evidence>
<keyword evidence="5" id="KW-0479">Metal-binding</keyword>
<feature type="compositionally biased region" description="Basic and acidic residues" evidence="12">
    <location>
        <begin position="306"/>
        <end position="321"/>
    </location>
</feature>
<feature type="region of interest" description="Disordered" evidence="12">
    <location>
        <begin position="1"/>
        <end position="87"/>
    </location>
</feature>
<dbReference type="OrthoDB" id="26899at2759"/>
<dbReference type="InterPro" id="IPR004181">
    <property type="entry name" value="Znf_MIZ"/>
</dbReference>
<dbReference type="SUPFAM" id="SSF57850">
    <property type="entry name" value="RING/U-box"/>
    <property type="match status" value="1"/>
</dbReference>
<evidence type="ECO:0000313" key="15">
    <source>
        <dbReference type="Proteomes" id="UP000703269"/>
    </source>
</evidence>
<sequence>MPVATSSRRLRRQDTDDIEDAVATQGRDEELDEVEAATQPRQAKGAKKEKKPRREPEEDDDVEDDDDQDDDPLANFTDQPVDKQQALRVQGLAQDWAQIRTGIHSSSYALVQDIGTAIAEFMEGEKVEAKLAEVDRTMRKLIDTENDIRAHEDTLKDLHQQIERGDAVAEILSRYEGGVQQRTDDYQSKTSRQKYAKHENYASFRQAVYEVQHPDEPMPPVSDFIPAEAGDDSDDEDDIQIGGVTQDYKCPLTLKLLEDPLTSDICKHSFDASAIREFLGTSRKKCPNAGCNQVISVSNLKPNKDLAKKAKEAARRERMREEEDSDDAESVIE</sequence>
<evidence type="ECO:0000256" key="3">
    <source>
        <dbReference type="ARBA" id="ARBA00008212"/>
    </source>
</evidence>
<evidence type="ECO:0000256" key="10">
    <source>
        <dbReference type="PROSITE-ProRule" id="PRU00452"/>
    </source>
</evidence>
<keyword evidence="4" id="KW-0808">Transferase</keyword>
<feature type="coiled-coil region" evidence="11">
    <location>
        <begin position="134"/>
        <end position="161"/>
    </location>
</feature>
<dbReference type="GO" id="GO:0016925">
    <property type="term" value="P:protein sumoylation"/>
    <property type="evidence" value="ECO:0007669"/>
    <property type="project" value="TreeGrafter"/>
</dbReference>
<dbReference type="Pfam" id="PF11789">
    <property type="entry name" value="zf-Nse"/>
    <property type="match status" value="1"/>
</dbReference>
<reference evidence="14 15" key="1">
    <citation type="submission" date="2021-08" db="EMBL/GenBank/DDBJ databases">
        <title>Draft Genome Sequence of Phanerochaete sordida strain YK-624.</title>
        <authorList>
            <person name="Mori T."/>
            <person name="Dohra H."/>
            <person name="Suzuki T."/>
            <person name="Kawagishi H."/>
            <person name="Hirai H."/>
        </authorList>
    </citation>
    <scope>NUCLEOTIDE SEQUENCE [LARGE SCALE GENOMIC DNA]</scope>
    <source>
        <strain evidence="14 15">YK-624</strain>
    </source>
</reference>
<evidence type="ECO:0000256" key="7">
    <source>
        <dbReference type="ARBA" id="ARBA00022786"/>
    </source>
</evidence>
<dbReference type="CDD" id="cd16651">
    <property type="entry name" value="SPL-RING_NSE2"/>
    <property type="match status" value="1"/>
</dbReference>
<evidence type="ECO:0000256" key="12">
    <source>
        <dbReference type="SAM" id="MobiDB-lite"/>
    </source>
</evidence>
<dbReference type="InterPro" id="IPR026846">
    <property type="entry name" value="Nse2(Mms21)"/>
</dbReference>
<keyword evidence="14" id="KW-0436">Ligase</keyword>
<evidence type="ECO:0000259" key="13">
    <source>
        <dbReference type="PROSITE" id="PS51044"/>
    </source>
</evidence>
<keyword evidence="7" id="KW-0833">Ubl conjugation pathway</keyword>
<dbReference type="GO" id="GO:0005634">
    <property type="term" value="C:nucleus"/>
    <property type="evidence" value="ECO:0007669"/>
    <property type="project" value="UniProtKB-SubCell"/>
</dbReference>
<feature type="region of interest" description="Disordered" evidence="12">
    <location>
        <begin position="306"/>
        <end position="333"/>
    </location>
</feature>
<feature type="compositionally biased region" description="Acidic residues" evidence="12">
    <location>
        <begin position="322"/>
        <end position="333"/>
    </location>
</feature>
<name>A0A9P3LL45_9APHY</name>
<feature type="domain" description="SP-RING-type" evidence="13">
    <location>
        <begin position="235"/>
        <end position="321"/>
    </location>
</feature>
<dbReference type="GO" id="GO:0016874">
    <property type="term" value="F:ligase activity"/>
    <property type="evidence" value="ECO:0007669"/>
    <property type="project" value="UniProtKB-KW"/>
</dbReference>
<evidence type="ECO:0000256" key="6">
    <source>
        <dbReference type="ARBA" id="ARBA00022771"/>
    </source>
</evidence>
<evidence type="ECO:0000256" key="4">
    <source>
        <dbReference type="ARBA" id="ARBA00022679"/>
    </source>
</evidence>
<organism evidence="14 15">
    <name type="scientific">Phanerochaete sordida</name>
    <dbReference type="NCBI Taxonomy" id="48140"/>
    <lineage>
        <taxon>Eukaryota</taxon>
        <taxon>Fungi</taxon>
        <taxon>Dikarya</taxon>
        <taxon>Basidiomycota</taxon>
        <taxon>Agaricomycotina</taxon>
        <taxon>Agaricomycetes</taxon>
        <taxon>Polyporales</taxon>
        <taxon>Phanerochaetaceae</taxon>
        <taxon>Phanerochaete</taxon>
    </lineage>
</organism>
<keyword evidence="11" id="KW-0175">Coiled coil</keyword>
<keyword evidence="6 10" id="KW-0863">Zinc-finger</keyword>
<evidence type="ECO:0000256" key="11">
    <source>
        <dbReference type="SAM" id="Coils"/>
    </source>
</evidence>
<dbReference type="GO" id="GO:0061665">
    <property type="term" value="F:SUMO ligase activity"/>
    <property type="evidence" value="ECO:0007669"/>
    <property type="project" value="TreeGrafter"/>
</dbReference>
<feature type="compositionally biased region" description="Acidic residues" evidence="12">
    <location>
        <begin position="57"/>
        <end position="72"/>
    </location>
</feature>
<gene>
    <name evidence="14" type="ORF">PsYK624_145310</name>
</gene>
<evidence type="ECO:0000256" key="1">
    <source>
        <dbReference type="ARBA" id="ARBA00004123"/>
    </source>
</evidence>